<dbReference type="PROSITE" id="PS00198">
    <property type="entry name" value="4FE4S_FER_1"/>
    <property type="match status" value="1"/>
</dbReference>
<dbReference type="InterPro" id="IPR017896">
    <property type="entry name" value="4Fe4S_Fe-S-bd"/>
</dbReference>
<dbReference type="GO" id="GO:0051537">
    <property type="term" value="F:2 iron, 2 sulfur cluster binding"/>
    <property type="evidence" value="ECO:0007669"/>
    <property type="project" value="InterPro"/>
</dbReference>
<dbReference type="Pfam" id="PF13510">
    <property type="entry name" value="Fer2_4"/>
    <property type="match status" value="1"/>
</dbReference>
<dbReference type="STRING" id="51642.NSMM_260020"/>
<organism evidence="6 7">
    <name type="scientific">Nitrosomonas mobilis</name>
    <dbReference type="NCBI Taxonomy" id="51642"/>
    <lineage>
        <taxon>Bacteria</taxon>
        <taxon>Pseudomonadati</taxon>
        <taxon>Pseudomonadota</taxon>
        <taxon>Betaproteobacteria</taxon>
        <taxon>Nitrosomonadales</taxon>
        <taxon>Nitrosomonadaceae</taxon>
        <taxon>Nitrosomonas</taxon>
    </lineage>
</organism>
<reference evidence="6 7" key="1">
    <citation type="submission" date="2016-10" db="EMBL/GenBank/DDBJ databases">
        <authorList>
            <person name="de Groot N.N."/>
        </authorList>
    </citation>
    <scope>NUCLEOTIDE SEQUENCE [LARGE SCALE GENOMIC DNA]</scope>
    <source>
        <strain evidence="6">1</strain>
    </source>
</reference>
<evidence type="ECO:0000256" key="3">
    <source>
        <dbReference type="ARBA" id="ARBA00023014"/>
    </source>
</evidence>
<gene>
    <name evidence="6" type="ORF">NSMM_260020</name>
</gene>
<dbReference type="Gene3D" id="3.30.70.20">
    <property type="match status" value="1"/>
</dbReference>
<accession>A0A1G5SBY7</accession>
<feature type="domain" description="4Fe-4S ferredoxin-type" evidence="5">
    <location>
        <begin position="108"/>
        <end position="136"/>
    </location>
</feature>
<keyword evidence="1" id="KW-0479">Metal-binding</keyword>
<feature type="domain" description="2Fe-2S ferredoxin-type" evidence="4">
    <location>
        <begin position="7"/>
        <end position="85"/>
    </location>
</feature>
<feature type="domain" description="4Fe-4S ferredoxin-type" evidence="5">
    <location>
        <begin position="145"/>
        <end position="175"/>
    </location>
</feature>
<evidence type="ECO:0000256" key="1">
    <source>
        <dbReference type="ARBA" id="ARBA00022723"/>
    </source>
</evidence>
<dbReference type="OrthoDB" id="9808559at2"/>
<sequence>MNQTTETLINATINGKAISAPEYLSVIQALWHAGYPRIKSVGCLEGVCGTCRVLVRRQNSQNITTELGCQVLIEEGMQVNFLAFPTPAQQHYKLEDIRNSWEVQNNFHTIFPEAENCRHCGGCNTTCPKGINVEKGVILAAKGRFREAGDLFTECVLCDLCQSACPENIAPNHVGIFSRRVTAHLHTRPSNLINRLERLRKGELKVVI</sequence>
<evidence type="ECO:0000259" key="4">
    <source>
        <dbReference type="PROSITE" id="PS51085"/>
    </source>
</evidence>
<dbReference type="AlphaFoldDB" id="A0A1G5SBY7"/>
<dbReference type="EMBL" id="FMWO01000032">
    <property type="protein sequence ID" value="SCZ84724.1"/>
    <property type="molecule type" value="Genomic_DNA"/>
</dbReference>
<dbReference type="SUPFAM" id="SSF46548">
    <property type="entry name" value="alpha-helical ferredoxin"/>
    <property type="match status" value="1"/>
</dbReference>
<keyword evidence="7" id="KW-1185">Reference proteome</keyword>
<dbReference type="InterPro" id="IPR017900">
    <property type="entry name" value="4Fe4S_Fe_S_CS"/>
</dbReference>
<evidence type="ECO:0000313" key="6">
    <source>
        <dbReference type="EMBL" id="SCZ84724.1"/>
    </source>
</evidence>
<keyword evidence="3" id="KW-0411">Iron-sulfur</keyword>
<dbReference type="Proteomes" id="UP000198729">
    <property type="component" value="Unassembled WGS sequence"/>
</dbReference>
<evidence type="ECO:0000256" key="2">
    <source>
        <dbReference type="ARBA" id="ARBA00023004"/>
    </source>
</evidence>
<dbReference type="SUPFAM" id="SSF54292">
    <property type="entry name" value="2Fe-2S ferredoxin-like"/>
    <property type="match status" value="1"/>
</dbReference>
<name>A0A1G5SBY7_9PROT</name>
<dbReference type="InterPro" id="IPR006058">
    <property type="entry name" value="2Fe2S_fd_BS"/>
</dbReference>
<protein>
    <submittedName>
        <fullName evidence="6">Ferredoxin</fullName>
    </submittedName>
</protein>
<dbReference type="InterPro" id="IPR036010">
    <property type="entry name" value="2Fe-2S_ferredoxin-like_sf"/>
</dbReference>
<dbReference type="InterPro" id="IPR001041">
    <property type="entry name" value="2Fe-2S_ferredoxin-type"/>
</dbReference>
<dbReference type="PROSITE" id="PS51379">
    <property type="entry name" value="4FE4S_FER_2"/>
    <property type="match status" value="2"/>
</dbReference>
<dbReference type="GO" id="GO:0046872">
    <property type="term" value="F:metal ion binding"/>
    <property type="evidence" value="ECO:0007669"/>
    <property type="project" value="UniProtKB-KW"/>
</dbReference>
<dbReference type="PROSITE" id="PS51085">
    <property type="entry name" value="2FE2S_FER_2"/>
    <property type="match status" value="1"/>
</dbReference>
<evidence type="ECO:0000259" key="5">
    <source>
        <dbReference type="PROSITE" id="PS51379"/>
    </source>
</evidence>
<proteinExistence type="predicted"/>
<keyword evidence="2" id="KW-0408">Iron</keyword>
<evidence type="ECO:0000313" key="7">
    <source>
        <dbReference type="Proteomes" id="UP000198729"/>
    </source>
</evidence>
<dbReference type="PROSITE" id="PS00197">
    <property type="entry name" value="2FE2S_FER_1"/>
    <property type="match status" value="1"/>
</dbReference>